<dbReference type="Proteomes" id="UP001375743">
    <property type="component" value="Unassembled WGS sequence"/>
</dbReference>
<feature type="domain" description="Thiamine pyrophosphate enzyme TPP-binding" evidence="3">
    <location>
        <begin position="417"/>
        <end position="565"/>
    </location>
</feature>
<evidence type="ECO:0000259" key="3">
    <source>
        <dbReference type="Pfam" id="PF02775"/>
    </source>
</evidence>
<evidence type="ECO:0000313" key="5">
    <source>
        <dbReference type="EMBL" id="MEK0082809.1"/>
    </source>
</evidence>
<dbReference type="PANTHER" id="PTHR18968">
    <property type="entry name" value="THIAMINE PYROPHOSPHATE ENZYMES"/>
    <property type="match status" value="1"/>
</dbReference>
<keyword evidence="6" id="KW-1185">Reference proteome</keyword>
<organism evidence="5 6">
    <name type="scientific">Benzoatithermus flavus</name>
    <dbReference type="NCBI Taxonomy" id="3108223"/>
    <lineage>
        <taxon>Bacteria</taxon>
        <taxon>Pseudomonadati</taxon>
        <taxon>Pseudomonadota</taxon>
        <taxon>Alphaproteobacteria</taxon>
        <taxon>Geminicoccales</taxon>
        <taxon>Geminicoccaceae</taxon>
        <taxon>Benzoatithermus</taxon>
    </lineage>
</organism>
<dbReference type="Gene3D" id="3.40.50.1220">
    <property type="entry name" value="TPP-binding domain"/>
    <property type="match status" value="1"/>
</dbReference>
<comment type="caution">
    <text evidence="5">The sequence shown here is derived from an EMBL/GenBank/DDBJ whole genome shotgun (WGS) entry which is preliminary data.</text>
</comment>
<dbReference type="RefSeq" id="WP_418158663.1">
    <property type="nucleotide sequence ID" value="NZ_JBBLZC010000005.1"/>
</dbReference>
<dbReference type="Gene3D" id="3.40.50.970">
    <property type="match status" value="2"/>
</dbReference>
<evidence type="ECO:0000259" key="4">
    <source>
        <dbReference type="Pfam" id="PF02776"/>
    </source>
</evidence>
<feature type="domain" description="Thiamine pyrophosphate enzyme N-terminal TPP-binding" evidence="4">
    <location>
        <begin position="10"/>
        <end position="128"/>
    </location>
</feature>
<evidence type="ECO:0000313" key="6">
    <source>
        <dbReference type="Proteomes" id="UP001375743"/>
    </source>
</evidence>
<dbReference type="NCBIfam" id="NF006203">
    <property type="entry name" value="PRK08327.1"/>
    <property type="match status" value="1"/>
</dbReference>
<gene>
    <name evidence="5" type="ORF">U1T56_06585</name>
</gene>
<dbReference type="PANTHER" id="PTHR18968:SF13">
    <property type="entry name" value="ACETOLACTATE SYNTHASE CATALYTIC SUBUNIT, MITOCHONDRIAL"/>
    <property type="match status" value="1"/>
</dbReference>
<protein>
    <submittedName>
        <fullName evidence="5">Thiamine pyrophosphate-requiring protein</fullName>
    </submittedName>
</protein>
<dbReference type="InterPro" id="IPR011766">
    <property type="entry name" value="TPP_enzyme_TPP-bd"/>
</dbReference>
<accession>A0ABU8XP00</accession>
<dbReference type="Pfam" id="PF02775">
    <property type="entry name" value="TPP_enzyme_C"/>
    <property type="match status" value="1"/>
</dbReference>
<name>A0ABU8XP00_9PROT</name>
<dbReference type="Pfam" id="PF02776">
    <property type="entry name" value="TPP_enzyme_N"/>
    <property type="match status" value="1"/>
</dbReference>
<keyword evidence="2" id="KW-0786">Thiamine pyrophosphate</keyword>
<dbReference type="SUPFAM" id="SSF52518">
    <property type="entry name" value="Thiamin diphosphate-binding fold (THDP-binding)"/>
    <property type="match status" value="2"/>
</dbReference>
<dbReference type="InterPro" id="IPR012001">
    <property type="entry name" value="Thiamin_PyroP_enz_TPP-bd_dom"/>
</dbReference>
<comment type="similarity">
    <text evidence="1">Belongs to the TPP enzyme family.</text>
</comment>
<dbReference type="InterPro" id="IPR045229">
    <property type="entry name" value="TPP_enz"/>
</dbReference>
<dbReference type="CDD" id="cd07035">
    <property type="entry name" value="TPP_PYR_POX_like"/>
    <property type="match status" value="1"/>
</dbReference>
<sequence>MTEIRLPAATVAEALLATLAARGVDHLLANAGTDFAPLIEGFARAPSSGLRLPTPLAIPHEQAAIAMAHGYWLATGRPQAVMVHVNVGLANTLMGVINAARDNVPLLLLSGRTPIGEAGRTGSRDLPIHWGQEMRDQGGMLRELVKWDYELRYPEQVPEIVDRALAIATSPPMGPVHLALPREVLCEPVDGLVLPEIPRQHATAPAVPAPAALAEAADLVAAARHPLVLTQRAGGFPDGFSALAGIAERFALPVVEFWPPRISLPVDHPMHAGFDPAGPLAEADLVLVVDALVPWIPLRHKLPTDCRVIQLGPDPLFASTPVRGFPCDLALSGDVAQSLRLLGALLEERLPASSRIVAERYERLAARHAAARAARLAAADRGAGPPMLPGFVARRLAETLPEDAILFSELGCDPSVMAFRTPGSYFGFPLAGGLGWGLPAALGAQLARPERVVVATVGDGSYLFANPVACHQVAEALRLPVLTVILNNGMWNAVHKTTRMVYPDGHAARANAMPLTSLEPAPDYSLIARASRGHAERVELPDELPGALARALDVVRRERRQVLLDVRVAPA</sequence>
<proteinExistence type="inferred from homology"/>
<dbReference type="InterPro" id="IPR029061">
    <property type="entry name" value="THDP-binding"/>
</dbReference>
<dbReference type="CDD" id="cd02002">
    <property type="entry name" value="TPP_BFDC"/>
    <property type="match status" value="1"/>
</dbReference>
<evidence type="ECO:0000256" key="2">
    <source>
        <dbReference type="ARBA" id="ARBA00023052"/>
    </source>
</evidence>
<dbReference type="InterPro" id="IPR029035">
    <property type="entry name" value="DHS-like_NAD/FAD-binding_dom"/>
</dbReference>
<evidence type="ECO:0000256" key="1">
    <source>
        <dbReference type="ARBA" id="ARBA00007812"/>
    </source>
</evidence>
<dbReference type="EMBL" id="JBBLZC010000005">
    <property type="protein sequence ID" value="MEK0082809.1"/>
    <property type="molecule type" value="Genomic_DNA"/>
</dbReference>
<reference evidence="5 6" key="1">
    <citation type="submission" date="2024-01" db="EMBL/GenBank/DDBJ databases">
        <title>Multi-omics insights into the function and evolution of sodium benzoate biodegradation pathways in Benzoatithermus flavus gen. nov., sp. nov. from hot spring.</title>
        <authorList>
            <person name="Hu C.-J."/>
            <person name="Li W.-J."/>
        </authorList>
    </citation>
    <scope>NUCLEOTIDE SEQUENCE [LARGE SCALE GENOMIC DNA]</scope>
    <source>
        <strain evidence="5 6">SYSU G07066</strain>
    </source>
</reference>
<dbReference type="SUPFAM" id="SSF52467">
    <property type="entry name" value="DHS-like NAD/FAD-binding domain"/>
    <property type="match status" value="1"/>
</dbReference>